<gene>
    <name evidence="1" type="ORF">J8380_08645</name>
</gene>
<name>A0ABX7X8M9_9GAMM</name>
<organism evidence="1 2">
    <name type="scientific">Candidatus Thiothrix anitrata</name>
    <dbReference type="NCBI Taxonomy" id="2823902"/>
    <lineage>
        <taxon>Bacteria</taxon>
        <taxon>Pseudomonadati</taxon>
        <taxon>Pseudomonadota</taxon>
        <taxon>Gammaproteobacteria</taxon>
        <taxon>Thiotrichales</taxon>
        <taxon>Thiotrichaceae</taxon>
        <taxon>Thiothrix</taxon>
    </lineage>
</organism>
<dbReference type="Proteomes" id="UP000672027">
    <property type="component" value="Chromosome"/>
</dbReference>
<dbReference type="EMBL" id="CP072800">
    <property type="protein sequence ID" value="QTR51592.1"/>
    <property type="molecule type" value="Genomic_DNA"/>
</dbReference>
<accession>A0ABX7X8M9</accession>
<evidence type="ECO:0000313" key="1">
    <source>
        <dbReference type="EMBL" id="QTR51592.1"/>
    </source>
</evidence>
<sequence>MQKQPDFPIAYLSGVIENPGEHMACSLVFQLETAAGNAFPIHYGLLMETLRFAEKEGVIPPLSPHWWARIGSTDGCTIQS</sequence>
<keyword evidence="2" id="KW-1185">Reference proteome</keyword>
<evidence type="ECO:0000313" key="2">
    <source>
        <dbReference type="Proteomes" id="UP000672027"/>
    </source>
</evidence>
<dbReference type="RefSeq" id="WP_210230182.1">
    <property type="nucleotide sequence ID" value="NZ_CP072800.1"/>
</dbReference>
<protein>
    <submittedName>
        <fullName evidence="1">Uncharacterized protein</fullName>
    </submittedName>
</protein>
<proteinExistence type="predicted"/>
<reference evidence="1 2" key="1">
    <citation type="submission" date="2021-04" db="EMBL/GenBank/DDBJ databases">
        <title>Genomics, taxonomy and metabolism of representatives of sulfur bacteria of the genus Thiothrix: Thiothrix fructosivorans QT, Thiothrix unzii A1T and three new species, Thiothrix subterranea sp. nov., Thiothrix litoralis sp. nov. and 'Candidatus Thiothrix anitrata' sp. nov.</title>
        <authorList>
            <person name="Ravin N.V."/>
            <person name="Smolyakov D."/>
            <person name="Rudenko T.S."/>
            <person name="Mardanov A.V."/>
            <person name="Beletsky A.V."/>
            <person name="Markov N.D."/>
            <person name="Fomenkov A.I."/>
            <person name="Roberts R.J."/>
            <person name="Karnachuk O.V."/>
            <person name="Novikov A."/>
            <person name="Grabovich M.Y."/>
        </authorList>
    </citation>
    <scope>NUCLEOTIDE SEQUENCE [LARGE SCALE GENOMIC DNA]</scope>
    <source>
        <strain evidence="1 2">A52</strain>
    </source>
</reference>